<dbReference type="PANTHER" id="PTHR43179">
    <property type="entry name" value="RHAMNOSYLTRANSFERASE WBBL"/>
    <property type="match status" value="1"/>
</dbReference>
<reference evidence="3" key="1">
    <citation type="submission" date="2020-11" db="EMBL/GenBank/DDBJ databases">
        <authorList>
            <person name="Tran Van P."/>
        </authorList>
    </citation>
    <scope>NUCLEOTIDE SEQUENCE</scope>
</reference>
<evidence type="ECO:0000256" key="1">
    <source>
        <dbReference type="SAM" id="MobiDB-lite"/>
    </source>
</evidence>
<feature type="domain" description="Glycosyltransferase 2-like" evidence="2">
    <location>
        <begin position="1185"/>
        <end position="1363"/>
    </location>
</feature>
<feature type="domain" description="Glycosyltransferase 2-like" evidence="2">
    <location>
        <begin position="261"/>
        <end position="391"/>
    </location>
</feature>
<dbReference type="PANTHER" id="PTHR43179:SF7">
    <property type="entry name" value="RHAMNOSYLTRANSFERASE WBBL"/>
    <property type="match status" value="1"/>
</dbReference>
<dbReference type="Pfam" id="PF00535">
    <property type="entry name" value="Glycos_transf_2"/>
    <property type="match status" value="3"/>
</dbReference>
<dbReference type="CDD" id="cd04186">
    <property type="entry name" value="GT_2_like_c"/>
    <property type="match status" value="2"/>
</dbReference>
<feature type="compositionally biased region" description="Low complexity" evidence="1">
    <location>
        <begin position="962"/>
        <end position="978"/>
    </location>
</feature>
<dbReference type="Gene3D" id="3.90.550.10">
    <property type="entry name" value="Spore Coat Polysaccharide Biosynthesis Protein SpsA, Chain A"/>
    <property type="match status" value="3"/>
</dbReference>
<dbReference type="EMBL" id="OB663380">
    <property type="protein sequence ID" value="CAD7231321.1"/>
    <property type="molecule type" value="Genomic_DNA"/>
</dbReference>
<feature type="domain" description="Glycosyltransferase 2-like" evidence="2">
    <location>
        <begin position="494"/>
        <end position="610"/>
    </location>
</feature>
<dbReference type="InterPro" id="IPR029044">
    <property type="entry name" value="Nucleotide-diphossugar_trans"/>
</dbReference>
<dbReference type="SUPFAM" id="SSF53448">
    <property type="entry name" value="Nucleotide-diphospho-sugar transferases"/>
    <property type="match status" value="3"/>
</dbReference>
<dbReference type="InterPro" id="IPR001173">
    <property type="entry name" value="Glyco_trans_2-like"/>
</dbReference>
<accession>A0A7R8WGM4</accession>
<feature type="non-terminal residue" evidence="3">
    <location>
        <position position="1"/>
    </location>
</feature>
<feature type="region of interest" description="Disordered" evidence="1">
    <location>
        <begin position="952"/>
        <end position="993"/>
    </location>
</feature>
<protein>
    <recommendedName>
        <fullName evidence="2">Glycosyltransferase 2-like domain-containing protein</fullName>
    </recommendedName>
</protein>
<proteinExistence type="predicted"/>
<evidence type="ECO:0000259" key="2">
    <source>
        <dbReference type="Pfam" id="PF00535"/>
    </source>
</evidence>
<sequence>MLAEPELQLSRISQALGLAQPSAEALEEYSGDYLDKELRHAEYTLEDLQSEPALPGGKLLGTSTRLVSGRPPGVSDAVLKLVKRSGVFDETWYMQGFSADQQPEHPLHHYLSAGWKEGYEPSVLFDGKWYLSFYPDVKAAGICPLRHYLEQGWKEGRQPHPAFDGAWYLRFYDDVQVANISPLQHYIRYGAREGRRPNKFFDVEWFVKKYSGKIESPETNGALFDEGIKKSFDQALAAEFCLKVRRAEFNGVNEVRSPLVSIVMPTHNRQSKICSAIDSVLQQSYANWELLIIDDGSEDDTCQLVRESYSDSRISIKRIEASGVCRARNAALERAKGELIAYLDSDNAWVVDFLEVMVAYLQQEAADFAYAAIRMQNESGTSYRYREFSGTDLLIKNFVDLNAILHKRELYDQQGGFNEALSRMVDWDLIIRYTKSAKVVSAPFVGVNYDNHKQPDRITVKEPKSWRYAIMNQHLIDWDKLVSEVGSREKELVSVIIPVYGQVDLTRKCVLSLLQVPSGRPFEVILVDNGSDYDVLEELFMWSEGNANISLVRNPENLNFALGCNIGFAHARGARVVFLNNDTEVTSGWLDKLISSLQGDVGAVQPKLVYPDGRIQCAGIVFSERSSIGFPIYADFPAELPAVNCSRKYQAITAACMAVNSADFARLRGFDPLYVNGQEDVDFCLRLAELGKACWYEADSMVIHHESRTPGRGQFIAQNRLLFDQRWSDRLVPDAEQYFQADGYRVLLESLGVDLNRLELLVDPVVFEDVAVPEQGWLVNGTVLHPGKDLYRLCSAGETRVVNRSLSLFELDFMRVFNRYLEDPQHATRVVLGLMNKILIGVFYVLLSASFVVDAGERLDSKATGSEKAVGAERLETIEKRFKDRWQALIDREFETAYGYESPAYRNSVDLPAYVASYHPGLTWTSVAVDEVKIEDEAKAALNTLDAEVGGGTSAGGTVDFGNNSASGNGNADGDSGNEPATPSTPHEPKLGVTDWQQAPEPVYIGEIHHQPGGITTYYDRDPYHIACEEMVWLAYQTGLEAEYIECPSGKIVYVDEDVIDAFGVRSDPYFKPDWNPDLFYSQDYISSCYMCCSQWYLENKQIFMRYGQRLALSYLLPSMGDEEILHLPVVLAHAEDKSSDDLQPGMREKLLKESVLGVESVNAIEVPGYFRLNYEIPDPAPLVSLLIPTRDGLSVLKPCVESILEHTSYLSYEILILDNQSSDVETLKWLAFIASNPKVRVLSFDKPFNYSAINNFGVRHAKGSVIGLINNDIEVISSGWLREMVSHACRPEIGCVGAKLYYSDGRIQHAGVVLGLGDVAGHVHRFFSRDANGYHGRLKLVQNYSAVTAACLLVRRSIFEEVGGLEEEHLMVAYNDVDFCLRVRAAGYRNLWTPFAELYHHESVSRGKDNTPEKRLRYESEVAYMKQEWCEELHKDPCYNPNLSLRWRQQFDHLPTPAVDWNNPVITYLPGTKSHDRDFQVFAPGITRFLNDHPQ</sequence>
<gene>
    <name evidence="3" type="ORF">CTOB1V02_LOCUS9169</name>
</gene>
<organism evidence="3">
    <name type="scientific">Cyprideis torosa</name>
    <dbReference type="NCBI Taxonomy" id="163714"/>
    <lineage>
        <taxon>Eukaryota</taxon>
        <taxon>Metazoa</taxon>
        <taxon>Ecdysozoa</taxon>
        <taxon>Arthropoda</taxon>
        <taxon>Crustacea</taxon>
        <taxon>Oligostraca</taxon>
        <taxon>Ostracoda</taxon>
        <taxon>Podocopa</taxon>
        <taxon>Podocopida</taxon>
        <taxon>Cytherocopina</taxon>
        <taxon>Cytheroidea</taxon>
        <taxon>Cytherideidae</taxon>
        <taxon>Cyprideis</taxon>
    </lineage>
</organism>
<evidence type="ECO:0000313" key="3">
    <source>
        <dbReference type="EMBL" id="CAD7231321.1"/>
    </source>
</evidence>
<dbReference type="OrthoDB" id="206708at2759"/>
<name>A0A7R8WGM4_9CRUS</name>